<dbReference type="InterPro" id="IPR001452">
    <property type="entry name" value="SH3_domain"/>
</dbReference>
<dbReference type="InterPro" id="IPR000980">
    <property type="entry name" value="SH2"/>
</dbReference>
<feature type="domain" description="SH2" evidence="5">
    <location>
        <begin position="80"/>
        <end position="132"/>
    </location>
</feature>
<dbReference type="PRINTS" id="PR00452">
    <property type="entry name" value="SH3DOMAIN"/>
</dbReference>
<dbReference type="SMART" id="SM00326">
    <property type="entry name" value="SH3"/>
    <property type="match status" value="1"/>
</dbReference>
<dbReference type="Gene3D" id="3.30.505.10">
    <property type="entry name" value="SH2 domain"/>
    <property type="match status" value="1"/>
</dbReference>
<keyword evidence="7" id="KW-1185">Reference proteome</keyword>
<dbReference type="PANTHER" id="PTHR46037">
    <property type="entry name" value="PROTEIN ENHANCER OF SEVENLESS 2B"/>
    <property type="match status" value="1"/>
</dbReference>
<dbReference type="InterPro" id="IPR036860">
    <property type="entry name" value="SH2_dom_sf"/>
</dbReference>
<dbReference type="Pfam" id="PF00017">
    <property type="entry name" value="SH2"/>
    <property type="match status" value="1"/>
</dbReference>
<dbReference type="Proteomes" id="UP000245341">
    <property type="component" value="Unplaced"/>
</dbReference>
<reference evidence="8" key="1">
    <citation type="submission" date="2025-08" db="UniProtKB">
        <authorList>
            <consortium name="RefSeq"/>
        </authorList>
    </citation>
    <scope>IDENTIFICATION</scope>
    <source>
        <tissue evidence="8">Liver</tissue>
    </source>
</reference>
<dbReference type="OrthoDB" id="10255964at2759"/>
<protein>
    <submittedName>
        <fullName evidence="8">GRB2-related adapter protein 2-like</fullName>
    </submittedName>
</protein>
<sequence>MVRSRASIKGRSPAWFRASRRNMEAVAKFDFTASGEDELSFHTGDILKILSNQEEWFKAELGSQEGYVPKNFIEIQFPEWFHEGLSRHQAENLLMGKEVGFFIIRASQSSPGDFSISVRYWPFPTQTAKAMR</sequence>
<feature type="domain" description="SH3" evidence="6">
    <location>
        <begin position="20"/>
        <end position="78"/>
    </location>
</feature>
<dbReference type="InterPro" id="IPR043539">
    <property type="entry name" value="Grb2-like"/>
</dbReference>
<gene>
    <name evidence="8" type="primary">LOC102750308</name>
</gene>
<proteinExistence type="predicted"/>
<dbReference type="GeneID" id="102750308"/>
<evidence type="ECO:0000256" key="1">
    <source>
        <dbReference type="ARBA" id="ARBA00022443"/>
    </source>
</evidence>
<dbReference type="Gene3D" id="2.30.30.40">
    <property type="entry name" value="SH3 Domains"/>
    <property type="match status" value="1"/>
</dbReference>
<evidence type="ECO:0000256" key="3">
    <source>
        <dbReference type="PROSITE-ProRule" id="PRU00191"/>
    </source>
</evidence>
<evidence type="ECO:0000259" key="5">
    <source>
        <dbReference type="PROSITE" id="PS50001"/>
    </source>
</evidence>
<keyword evidence="2 3" id="KW-0727">SH2 domain</keyword>
<dbReference type="PRINTS" id="PR00401">
    <property type="entry name" value="SH2DOMAIN"/>
</dbReference>
<evidence type="ECO:0000256" key="2">
    <source>
        <dbReference type="ARBA" id="ARBA00022999"/>
    </source>
</evidence>
<dbReference type="Pfam" id="PF00018">
    <property type="entry name" value="SH3_1"/>
    <property type="match status" value="1"/>
</dbReference>
<evidence type="ECO:0000256" key="4">
    <source>
        <dbReference type="PROSITE-ProRule" id="PRU00192"/>
    </source>
</evidence>
<evidence type="ECO:0000313" key="8">
    <source>
        <dbReference type="RefSeq" id="XP_030876347.1"/>
    </source>
</evidence>
<organism evidence="7 8">
    <name type="scientific">Leptonychotes weddellii</name>
    <name type="common">Weddell seal</name>
    <name type="synonym">Otaria weddellii</name>
    <dbReference type="NCBI Taxonomy" id="9713"/>
    <lineage>
        <taxon>Eukaryota</taxon>
        <taxon>Metazoa</taxon>
        <taxon>Chordata</taxon>
        <taxon>Craniata</taxon>
        <taxon>Vertebrata</taxon>
        <taxon>Euteleostomi</taxon>
        <taxon>Mammalia</taxon>
        <taxon>Eutheria</taxon>
        <taxon>Laurasiatheria</taxon>
        <taxon>Carnivora</taxon>
        <taxon>Caniformia</taxon>
        <taxon>Pinnipedia</taxon>
        <taxon>Phocidae</taxon>
        <taxon>Monachinae</taxon>
        <taxon>Lobodontini</taxon>
        <taxon>Leptonychotes</taxon>
    </lineage>
</organism>
<evidence type="ECO:0000259" key="6">
    <source>
        <dbReference type="PROSITE" id="PS50002"/>
    </source>
</evidence>
<dbReference type="SUPFAM" id="SSF50044">
    <property type="entry name" value="SH3-domain"/>
    <property type="match status" value="1"/>
</dbReference>
<dbReference type="PROSITE" id="PS50002">
    <property type="entry name" value="SH3"/>
    <property type="match status" value="1"/>
</dbReference>
<keyword evidence="1 4" id="KW-0728">SH3 domain</keyword>
<dbReference type="RefSeq" id="XP_030876347.1">
    <property type="nucleotide sequence ID" value="XM_031020487.1"/>
</dbReference>
<dbReference type="AlphaFoldDB" id="A0A7F8Q510"/>
<dbReference type="FunFam" id="2.30.30.40:FF:000206">
    <property type="entry name" value="GRB2-related adapter protein 2 isoform X1"/>
    <property type="match status" value="1"/>
</dbReference>
<accession>A0A7F8Q510</accession>
<dbReference type="PROSITE" id="PS50001">
    <property type="entry name" value="SH2"/>
    <property type="match status" value="1"/>
</dbReference>
<name>A0A7F8Q510_LEPWE</name>
<dbReference type="InterPro" id="IPR036028">
    <property type="entry name" value="SH3-like_dom_sf"/>
</dbReference>
<dbReference type="KEGG" id="lww:102750308"/>
<evidence type="ECO:0000313" key="7">
    <source>
        <dbReference type="Proteomes" id="UP000245341"/>
    </source>
</evidence>